<feature type="non-terminal residue" evidence="2">
    <location>
        <position position="1"/>
    </location>
</feature>
<dbReference type="InterPro" id="IPR002909">
    <property type="entry name" value="IPT_dom"/>
</dbReference>
<accession>G4YWS9</accession>
<dbReference type="CDD" id="cd00102">
    <property type="entry name" value="IPT"/>
    <property type="match status" value="1"/>
</dbReference>
<dbReference type="Gene3D" id="2.60.40.10">
    <property type="entry name" value="Immunoglobulins"/>
    <property type="match status" value="1"/>
</dbReference>
<dbReference type="GeneID" id="20652453"/>
<dbReference type="Proteomes" id="UP000002640">
    <property type="component" value="Unassembled WGS sequence"/>
</dbReference>
<dbReference type="KEGG" id="psoj:PHYSODRAFT_434895"/>
<protein>
    <recommendedName>
        <fullName evidence="1">IPT/TIG domain-containing protein</fullName>
    </recommendedName>
</protein>
<dbReference type="InterPro" id="IPR013783">
    <property type="entry name" value="Ig-like_fold"/>
</dbReference>
<keyword evidence="3" id="KW-1185">Reference proteome</keyword>
<evidence type="ECO:0000259" key="1">
    <source>
        <dbReference type="Pfam" id="PF01833"/>
    </source>
</evidence>
<dbReference type="InParanoid" id="G4YWS9"/>
<dbReference type="RefSeq" id="XP_009519087.1">
    <property type="nucleotide sequence ID" value="XM_009520792.1"/>
</dbReference>
<feature type="domain" description="IPT/TIG" evidence="1">
    <location>
        <begin position="19"/>
        <end position="74"/>
    </location>
</feature>
<evidence type="ECO:0000313" key="2">
    <source>
        <dbReference type="EMBL" id="EGZ23799.1"/>
    </source>
</evidence>
<dbReference type="SMR" id="G4YWS9"/>
<dbReference type="SUPFAM" id="SSF81296">
    <property type="entry name" value="E set domains"/>
    <property type="match status" value="1"/>
</dbReference>
<dbReference type="InterPro" id="IPR014756">
    <property type="entry name" value="Ig_E-set"/>
</dbReference>
<name>G4YWS9_PHYSP</name>
<reference evidence="2 3" key="1">
    <citation type="journal article" date="2006" name="Science">
        <title>Phytophthora genome sequences uncover evolutionary origins and mechanisms of pathogenesis.</title>
        <authorList>
            <person name="Tyler B.M."/>
            <person name="Tripathy S."/>
            <person name="Zhang X."/>
            <person name="Dehal P."/>
            <person name="Jiang R.H."/>
            <person name="Aerts A."/>
            <person name="Arredondo F.D."/>
            <person name="Baxter L."/>
            <person name="Bensasson D."/>
            <person name="Beynon J.L."/>
            <person name="Chapman J."/>
            <person name="Damasceno C.M."/>
            <person name="Dorrance A.E."/>
            <person name="Dou D."/>
            <person name="Dickerman A.W."/>
            <person name="Dubchak I.L."/>
            <person name="Garbelotto M."/>
            <person name="Gijzen M."/>
            <person name="Gordon S.G."/>
            <person name="Govers F."/>
            <person name="Grunwald N.J."/>
            <person name="Huang W."/>
            <person name="Ivors K.L."/>
            <person name="Jones R.W."/>
            <person name="Kamoun S."/>
            <person name="Krampis K."/>
            <person name="Lamour K.H."/>
            <person name="Lee M.K."/>
            <person name="McDonald W.H."/>
            <person name="Medina M."/>
            <person name="Meijer H.J."/>
            <person name="Nordberg E.K."/>
            <person name="Maclean D.J."/>
            <person name="Ospina-Giraldo M.D."/>
            <person name="Morris P.F."/>
            <person name="Phuntumart V."/>
            <person name="Putnam N.H."/>
            <person name="Rash S."/>
            <person name="Rose J.K."/>
            <person name="Sakihama Y."/>
            <person name="Salamov A.A."/>
            <person name="Savidor A."/>
            <person name="Scheuring C.F."/>
            <person name="Smith B.M."/>
            <person name="Sobral B.W."/>
            <person name="Terry A."/>
            <person name="Torto-Alalibo T.A."/>
            <person name="Win J."/>
            <person name="Xu Z."/>
            <person name="Zhang H."/>
            <person name="Grigoriev I.V."/>
            <person name="Rokhsar D.S."/>
            <person name="Boore J.L."/>
        </authorList>
    </citation>
    <scope>NUCLEOTIDE SEQUENCE [LARGE SCALE GENOMIC DNA]</scope>
    <source>
        <strain evidence="2 3">P6497</strain>
    </source>
</reference>
<gene>
    <name evidence="2" type="ORF">PHYSODRAFT_434895</name>
</gene>
<organism evidence="2 3">
    <name type="scientific">Phytophthora sojae (strain P6497)</name>
    <name type="common">Soybean stem and root rot agent</name>
    <name type="synonym">Phytophthora megasperma f. sp. glycines</name>
    <dbReference type="NCBI Taxonomy" id="1094619"/>
    <lineage>
        <taxon>Eukaryota</taxon>
        <taxon>Sar</taxon>
        <taxon>Stramenopiles</taxon>
        <taxon>Oomycota</taxon>
        <taxon>Peronosporomycetes</taxon>
        <taxon>Peronosporales</taxon>
        <taxon>Peronosporaceae</taxon>
        <taxon>Phytophthora</taxon>
    </lineage>
</organism>
<dbReference type="EMBL" id="JH159152">
    <property type="protein sequence ID" value="EGZ23799.1"/>
    <property type="molecule type" value="Genomic_DNA"/>
</dbReference>
<evidence type="ECO:0000313" key="3">
    <source>
        <dbReference type="Proteomes" id="UP000002640"/>
    </source>
</evidence>
<dbReference type="Pfam" id="PF01833">
    <property type="entry name" value="TIG"/>
    <property type="match status" value="1"/>
</dbReference>
<sequence length="74" mass="7936">PPTGNTEVAELSRRYKPTPTINFIEPTSGWIRGGTEITVHGSRMAFTQSIECVFGNATAYATFISAGKLVCTSP</sequence>
<proteinExistence type="predicted"/>
<dbReference type="AlphaFoldDB" id="G4YWS9"/>
<feature type="non-terminal residue" evidence="2">
    <location>
        <position position="74"/>
    </location>
</feature>